<feature type="non-terminal residue" evidence="3">
    <location>
        <position position="1"/>
    </location>
</feature>
<keyword evidence="4" id="KW-1185">Reference proteome</keyword>
<evidence type="ECO:0000313" key="3">
    <source>
        <dbReference type="EMBL" id="KAG6588407.1"/>
    </source>
</evidence>
<feature type="transmembrane region" description="Helical" evidence="1">
    <location>
        <begin position="66"/>
        <end position="85"/>
    </location>
</feature>
<gene>
    <name evidence="3" type="ORF">SDJN03_16972</name>
</gene>
<evidence type="ECO:0000256" key="2">
    <source>
        <dbReference type="SAM" id="SignalP"/>
    </source>
</evidence>
<keyword evidence="1" id="KW-1133">Transmembrane helix</keyword>
<keyword evidence="2" id="KW-0732">Signal</keyword>
<feature type="chain" id="PRO_5043966831" description="Secreted protein" evidence="2">
    <location>
        <begin position="27"/>
        <end position="86"/>
    </location>
</feature>
<evidence type="ECO:0000313" key="4">
    <source>
        <dbReference type="Proteomes" id="UP000685013"/>
    </source>
</evidence>
<reference evidence="3 4" key="1">
    <citation type="journal article" date="2021" name="Hortic Res">
        <title>The domestication of Cucurbita argyrosperma as revealed by the genome of its wild relative.</title>
        <authorList>
            <person name="Barrera-Redondo J."/>
            <person name="Sanchez-de la Vega G."/>
            <person name="Aguirre-Liguori J.A."/>
            <person name="Castellanos-Morales G."/>
            <person name="Gutierrez-Guerrero Y.T."/>
            <person name="Aguirre-Dugua X."/>
            <person name="Aguirre-Planter E."/>
            <person name="Tenaillon M.I."/>
            <person name="Lira-Saade R."/>
            <person name="Eguiarte L.E."/>
        </authorList>
    </citation>
    <scope>NUCLEOTIDE SEQUENCE [LARGE SCALE GENOMIC DNA]</scope>
    <source>
        <strain evidence="3">JBR-2021</strain>
    </source>
</reference>
<accession>A0AAV6MVL1</accession>
<protein>
    <recommendedName>
        <fullName evidence="5">Secreted protein</fullName>
    </recommendedName>
</protein>
<keyword evidence="1" id="KW-0812">Transmembrane</keyword>
<proteinExistence type="predicted"/>
<evidence type="ECO:0000256" key="1">
    <source>
        <dbReference type="SAM" id="Phobius"/>
    </source>
</evidence>
<feature type="signal peptide" evidence="2">
    <location>
        <begin position="1"/>
        <end position="26"/>
    </location>
</feature>
<dbReference type="EMBL" id="JAGKQH010000011">
    <property type="protein sequence ID" value="KAG6588407.1"/>
    <property type="molecule type" value="Genomic_DNA"/>
</dbReference>
<organism evidence="3 4">
    <name type="scientific">Cucurbita argyrosperma subsp. sororia</name>
    <dbReference type="NCBI Taxonomy" id="37648"/>
    <lineage>
        <taxon>Eukaryota</taxon>
        <taxon>Viridiplantae</taxon>
        <taxon>Streptophyta</taxon>
        <taxon>Embryophyta</taxon>
        <taxon>Tracheophyta</taxon>
        <taxon>Spermatophyta</taxon>
        <taxon>Magnoliopsida</taxon>
        <taxon>eudicotyledons</taxon>
        <taxon>Gunneridae</taxon>
        <taxon>Pentapetalae</taxon>
        <taxon>rosids</taxon>
        <taxon>fabids</taxon>
        <taxon>Cucurbitales</taxon>
        <taxon>Cucurbitaceae</taxon>
        <taxon>Cucurbiteae</taxon>
        <taxon>Cucurbita</taxon>
    </lineage>
</organism>
<sequence length="86" mass="9446">MKIGVPVVVVVVVVVVLLCQRKTAEAILRERGIAGVLAIPAGEFLYEACCSWLTFRRGHCRASGRIRVITALEVFEVVIFLGIIIH</sequence>
<dbReference type="AlphaFoldDB" id="A0AAV6MVL1"/>
<evidence type="ECO:0008006" key="5">
    <source>
        <dbReference type="Google" id="ProtNLM"/>
    </source>
</evidence>
<name>A0AAV6MVL1_9ROSI</name>
<comment type="caution">
    <text evidence="3">The sequence shown here is derived from an EMBL/GenBank/DDBJ whole genome shotgun (WGS) entry which is preliminary data.</text>
</comment>
<dbReference type="Proteomes" id="UP000685013">
    <property type="component" value="Chromosome 11"/>
</dbReference>
<keyword evidence="1" id="KW-0472">Membrane</keyword>